<sequence length="98" mass="10630">PGPQLATLGHRRALFEKRKRLSDYALIFGMFGIVVMVGFWGGCTAGTGSGLSTLILLGLIVMYHAREIQVRGTHGGWAALARPRPPRARLPRPLLLAP</sequence>
<keyword evidence="1" id="KW-0472">Membrane</keyword>
<proteinExistence type="predicted"/>
<evidence type="ECO:0000313" key="2">
    <source>
        <dbReference type="Ensembl" id="ENSAPLP00000027763.1"/>
    </source>
</evidence>
<reference evidence="3" key="1">
    <citation type="submission" date="2017-10" db="EMBL/GenBank/DDBJ databases">
        <title>A new Pekin duck reference genome.</title>
        <authorList>
            <person name="Hou Z.-C."/>
            <person name="Zhou Z.-K."/>
            <person name="Zhu F."/>
            <person name="Hou S.-S."/>
        </authorList>
    </citation>
    <scope>NUCLEOTIDE SEQUENCE [LARGE SCALE GENOMIC DNA]</scope>
</reference>
<keyword evidence="1" id="KW-0812">Transmembrane</keyword>
<organism evidence="2 3">
    <name type="scientific">Anas platyrhynchos platyrhynchos</name>
    <name type="common">Northern mallard</name>
    <dbReference type="NCBI Taxonomy" id="8840"/>
    <lineage>
        <taxon>Eukaryota</taxon>
        <taxon>Metazoa</taxon>
        <taxon>Chordata</taxon>
        <taxon>Craniata</taxon>
        <taxon>Vertebrata</taxon>
        <taxon>Euteleostomi</taxon>
        <taxon>Archelosauria</taxon>
        <taxon>Archosauria</taxon>
        <taxon>Dinosauria</taxon>
        <taxon>Saurischia</taxon>
        <taxon>Theropoda</taxon>
        <taxon>Coelurosauria</taxon>
        <taxon>Aves</taxon>
        <taxon>Neognathae</taxon>
        <taxon>Galloanserae</taxon>
        <taxon>Anseriformes</taxon>
        <taxon>Anatidae</taxon>
        <taxon>Anatinae</taxon>
        <taxon>Anas</taxon>
    </lineage>
</organism>
<dbReference type="AlphaFoldDB" id="A0A493TPH5"/>
<evidence type="ECO:0000313" key="3">
    <source>
        <dbReference type="Proteomes" id="UP000016666"/>
    </source>
</evidence>
<name>A0A493TPH5_ANAPP</name>
<keyword evidence="3" id="KW-1185">Reference proteome</keyword>
<feature type="transmembrane region" description="Helical" evidence="1">
    <location>
        <begin position="21"/>
        <end position="41"/>
    </location>
</feature>
<dbReference type="Proteomes" id="UP000016666">
    <property type="component" value="Unassembled WGS sequence"/>
</dbReference>
<dbReference type="InterPro" id="IPR015449">
    <property type="entry name" value="K_chnl_Ca-activ_SK"/>
</dbReference>
<dbReference type="PANTHER" id="PTHR10153">
    <property type="entry name" value="SMALL CONDUCTANCE CALCIUM-ACTIVATED POTASSIUM CHANNEL"/>
    <property type="match status" value="1"/>
</dbReference>
<reference evidence="2" key="3">
    <citation type="submission" date="2025-09" db="UniProtKB">
        <authorList>
            <consortium name="Ensembl"/>
        </authorList>
    </citation>
    <scope>IDENTIFICATION</scope>
</reference>
<dbReference type="GeneTree" id="ENSGT00950000182904"/>
<dbReference type="GO" id="GO:0016286">
    <property type="term" value="F:small conductance calcium-activated potassium channel activity"/>
    <property type="evidence" value="ECO:0007669"/>
    <property type="project" value="InterPro"/>
</dbReference>
<dbReference type="Ensembl" id="ENSAPLT00000047465.1">
    <property type="protein sequence ID" value="ENSAPLP00000027763.1"/>
    <property type="gene ID" value="ENSAPLG00000012398.2"/>
</dbReference>
<keyword evidence="1" id="KW-1133">Transmembrane helix</keyword>
<dbReference type="GO" id="GO:0016020">
    <property type="term" value="C:membrane"/>
    <property type="evidence" value="ECO:0007669"/>
    <property type="project" value="InterPro"/>
</dbReference>
<feature type="transmembrane region" description="Helical" evidence="1">
    <location>
        <begin position="47"/>
        <end position="65"/>
    </location>
</feature>
<reference evidence="2" key="2">
    <citation type="submission" date="2025-08" db="UniProtKB">
        <authorList>
            <consortium name="Ensembl"/>
        </authorList>
    </citation>
    <scope>IDENTIFICATION</scope>
</reference>
<evidence type="ECO:0000256" key="1">
    <source>
        <dbReference type="SAM" id="Phobius"/>
    </source>
</evidence>
<accession>A0A493TPH5</accession>
<protein>
    <submittedName>
        <fullName evidence="2">Potassium calcium-activated channel subfamily N member 1</fullName>
    </submittedName>
</protein>
<dbReference type="Pfam" id="PF03530">
    <property type="entry name" value="SK_channel"/>
    <property type="match status" value="1"/>
</dbReference>